<keyword evidence="2" id="KW-1185">Reference proteome</keyword>
<dbReference type="InParanoid" id="D7T231"/>
<dbReference type="AlphaFoldDB" id="D7T231"/>
<reference evidence="2" key="1">
    <citation type="journal article" date="2007" name="Nature">
        <title>The grapevine genome sequence suggests ancestral hexaploidization in major angiosperm phyla.</title>
        <authorList>
            <consortium name="The French-Italian Public Consortium for Grapevine Genome Characterization."/>
            <person name="Jaillon O."/>
            <person name="Aury J.-M."/>
            <person name="Noel B."/>
            <person name="Policriti A."/>
            <person name="Clepet C."/>
            <person name="Casagrande A."/>
            <person name="Choisne N."/>
            <person name="Aubourg S."/>
            <person name="Vitulo N."/>
            <person name="Jubin C."/>
            <person name="Vezzi A."/>
            <person name="Legeai F."/>
            <person name="Hugueney P."/>
            <person name="Dasilva C."/>
            <person name="Horner D."/>
            <person name="Mica E."/>
            <person name="Jublot D."/>
            <person name="Poulain J."/>
            <person name="Bruyere C."/>
            <person name="Billault A."/>
            <person name="Segurens B."/>
            <person name="Gouyvenoux M."/>
            <person name="Ugarte E."/>
            <person name="Cattonaro F."/>
            <person name="Anthouard V."/>
            <person name="Vico V."/>
            <person name="Del Fabbro C."/>
            <person name="Alaux M."/>
            <person name="Di Gaspero G."/>
            <person name="Dumas V."/>
            <person name="Felice N."/>
            <person name="Paillard S."/>
            <person name="Juman I."/>
            <person name="Moroldo M."/>
            <person name="Scalabrin S."/>
            <person name="Canaguier A."/>
            <person name="Le Clainche I."/>
            <person name="Malacrida G."/>
            <person name="Durand E."/>
            <person name="Pesole G."/>
            <person name="Laucou V."/>
            <person name="Chatelet P."/>
            <person name="Merdinoglu D."/>
            <person name="Delledonne M."/>
            <person name="Pezzotti M."/>
            <person name="Lecharny A."/>
            <person name="Scarpelli C."/>
            <person name="Artiguenave F."/>
            <person name="Pe M.E."/>
            <person name="Valle G."/>
            <person name="Morgante M."/>
            <person name="Caboche M."/>
            <person name="Adam-Blondon A.-F."/>
            <person name="Weissenbach J."/>
            <person name="Quetier F."/>
            <person name="Wincker P."/>
        </authorList>
    </citation>
    <scope>NUCLEOTIDE SEQUENCE [LARGE SCALE GENOMIC DNA]</scope>
    <source>
        <strain evidence="2">cv. Pinot noir / PN40024</strain>
    </source>
</reference>
<dbReference type="OrthoDB" id="547665at2759"/>
<sequence length="70" mass="8063">MLHSYHISMNWSKPTCGNCEAEGKKCQWKKNKSKEPEIECIDKPAKGTKPCFFIIFPFQAPSYVTPQNKL</sequence>
<dbReference type="PaxDb" id="29760-VIT_16s0022g01700.t01"/>
<dbReference type="HOGENOM" id="CLU_2763034_0_0_1"/>
<evidence type="ECO:0000313" key="1">
    <source>
        <dbReference type="EMBL" id="CBI24521.3"/>
    </source>
</evidence>
<organism evidence="1 2">
    <name type="scientific">Vitis vinifera</name>
    <name type="common">Grape</name>
    <dbReference type="NCBI Taxonomy" id="29760"/>
    <lineage>
        <taxon>Eukaryota</taxon>
        <taxon>Viridiplantae</taxon>
        <taxon>Streptophyta</taxon>
        <taxon>Embryophyta</taxon>
        <taxon>Tracheophyta</taxon>
        <taxon>Spermatophyta</taxon>
        <taxon>Magnoliopsida</taxon>
        <taxon>eudicotyledons</taxon>
        <taxon>Gunneridae</taxon>
        <taxon>Pentapetalae</taxon>
        <taxon>rosids</taxon>
        <taxon>Vitales</taxon>
        <taxon>Vitaceae</taxon>
        <taxon>Viteae</taxon>
        <taxon>Vitis</taxon>
    </lineage>
</organism>
<dbReference type="Proteomes" id="UP000009183">
    <property type="component" value="Chromosome 16"/>
</dbReference>
<accession>D7T231</accession>
<name>D7T231_VITVI</name>
<evidence type="ECO:0000313" key="2">
    <source>
        <dbReference type="Proteomes" id="UP000009183"/>
    </source>
</evidence>
<protein>
    <submittedName>
        <fullName evidence="1">Uncharacterized protein</fullName>
    </submittedName>
</protein>
<gene>
    <name evidence="1" type="ordered locus">VIT_16s0022g01700</name>
</gene>
<dbReference type="EMBL" id="FN595506">
    <property type="protein sequence ID" value="CBI24521.3"/>
    <property type="molecule type" value="Genomic_DNA"/>
</dbReference>
<dbReference type="STRING" id="29760.D7T231"/>
<proteinExistence type="predicted"/>